<comment type="subcellular location">
    <subcellularLocation>
        <location evidence="1">Cell membrane</location>
        <topology evidence="1">Multi-pass membrane protein</topology>
    </subcellularLocation>
</comment>
<evidence type="ECO:0000256" key="4">
    <source>
        <dbReference type="ARBA" id="ARBA00022692"/>
    </source>
</evidence>
<evidence type="ECO:0000256" key="1">
    <source>
        <dbReference type="ARBA" id="ARBA00004651"/>
    </source>
</evidence>
<feature type="transmembrane region" description="Helical" evidence="7">
    <location>
        <begin position="91"/>
        <end position="111"/>
    </location>
</feature>
<protein>
    <recommendedName>
        <fullName evidence="10">Permease</fullName>
    </recommendedName>
</protein>
<keyword evidence="6 7" id="KW-0472">Membrane</keyword>
<feature type="transmembrane region" description="Helical" evidence="7">
    <location>
        <begin position="17"/>
        <end position="37"/>
    </location>
</feature>
<feature type="transmembrane region" description="Helical" evidence="7">
    <location>
        <begin position="118"/>
        <end position="138"/>
    </location>
</feature>
<dbReference type="PANTHER" id="PTHR34184:SF4">
    <property type="entry name" value="UPF0718 PROTEIN YCGR"/>
    <property type="match status" value="1"/>
</dbReference>
<dbReference type="Proteomes" id="UP000028781">
    <property type="component" value="Chromosome"/>
</dbReference>
<dbReference type="OrthoDB" id="62182at2157"/>
<evidence type="ECO:0000256" key="2">
    <source>
        <dbReference type="ARBA" id="ARBA00006386"/>
    </source>
</evidence>
<feature type="transmembrane region" description="Helical" evidence="7">
    <location>
        <begin position="198"/>
        <end position="222"/>
    </location>
</feature>
<dbReference type="GO" id="GO:0005886">
    <property type="term" value="C:plasma membrane"/>
    <property type="evidence" value="ECO:0007669"/>
    <property type="project" value="UniProtKB-SubCell"/>
</dbReference>
<keyword evidence="4 7" id="KW-0812">Transmembrane</keyword>
<sequence>MINISDIYLSLERSLNFFLKAFPYLMFGFILSTYLKIKLKGDLRKKFVHLLDNSKKSIILASIIGAFLPLCSASSIPIANALNSRGVNLGISFAFVVSASAINPIGILLSLSLLGYKIAVIQILASLILSIFVGFVFYNKRAIFFAFENKKSNDNFFDVFIEQFKKLFPSIFLGFLISGFVMTYVPKETILLILSNNIITYFYVSIIRIFIFLCPHAMIPLIKVVAIEGIPKGLIISFLISSQSIGLPLLLGMKRIYGIKLTLRYLFSVIVGSGIIGIVIDKIGI</sequence>
<dbReference type="GeneID" id="24892074"/>
<reference evidence="8 9" key="1">
    <citation type="journal article" date="2015" name="Int. J. Syst. Evol. Microbiol.">
        <title>M ethanocaldococcus bathoardescens sp. nov., a hyperthermophilic methanogen isolated from a volcanically active deep-sea hydrothermal vent.</title>
        <authorList>
            <person name="Stewart L.C."/>
            <person name="Jung J.H."/>
            <person name="Kim Y.T."/>
            <person name="Kwon S.W."/>
            <person name="Park C.S."/>
            <person name="Holden J.F."/>
        </authorList>
    </citation>
    <scope>NUCLEOTIDE SEQUENCE [LARGE SCALE GENOMIC DNA]</scope>
    <source>
        <strain evidence="8 9">JH146</strain>
    </source>
</reference>
<dbReference type="KEGG" id="mjh:JH146_1444"/>
<evidence type="ECO:0000313" key="9">
    <source>
        <dbReference type="Proteomes" id="UP000028781"/>
    </source>
</evidence>
<feature type="transmembrane region" description="Helical" evidence="7">
    <location>
        <begin position="58"/>
        <end position="79"/>
    </location>
</feature>
<evidence type="ECO:0000313" key="8">
    <source>
        <dbReference type="EMBL" id="AIJ06286.1"/>
    </source>
</evidence>
<gene>
    <name evidence="8" type="ORF">JH146_1444</name>
</gene>
<comment type="similarity">
    <text evidence="2">Belongs to the UPF0718 family.</text>
</comment>
<name>A0A076LDH9_9EURY</name>
<proteinExistence type="inferred from homology"/>
<evidence type="ECO:0000256" key="5">
    <source>
        <dbReference type="ARBA" id="ARBA00022989"/>
    </source>
</evidence>
<keyword evidence="3" id="KW-1003">Cell membrane</keyword>
<dbReference type="HOGENOM" id="CLU_975256_0_0_2"/>
<feature type="transmembrane region" description="Helical" evidence="7">
    <location>
        <begin position="167"/>
        <end position="186"/>
    </location>
</feature>
<dbReference type="AlphaFoldDB" id="A0A076LDH9"/>
<evidence type="ECO:0000256" key="7">
    <source>
        <dbReference type="SAM" id="Phobius"/>
    </source>
</evidence>
<dbReference type="InterPro" id="IPR005524">
    <property type="entry name" value="DUF318"/>
</dbReference>
<dbReference type="EMBL" id="CP009149">
    <property type="protein sequence ID" value="AIJ06286.1"/>
    <property type="molecule type" value="Genomic_DNA"/>
</dbReference>
<dbReference type="RefSeq" id="WP_048202374.1">
    <property type="nucleotide sequence ID" value="NZ_CP009149.1"/>
</dbReference>
<keyword evidence="5 7" id="KW-1133">Transmembrane helix</keyword>
<evidence type="ECO:0000256" key="6">
    <source>
        <dbReference type="ARBA" id="ARBA00023136"/>
    </source>
</evidence>
<keyword evidence="9" id="KW-1185">Reference proteome</keyword>
<feature type="transmembrane region" description="Helical" evidence="7">
    <location>
        <begin position="234"/>
        <end position="251"/>
    </location>
</feature>
<evidence type="ECO:0000256" key="3">
    <source>
        <dbReference type="ARBA" id="ARBA00022475"/>
    </source>
</evidence>
<feature type="transmembrane region" description="Helical" evidence="7">
    <location>
        <begin position="263"/>
        <end position="280"/>
    </location>
</feature>
<accession>A0A076LDH9</accession>
<organism evidence="8 9">
    <name type="scientific">Methanocaldococcus bathoardescens</name>
    <dbReference type="NCBI Taxonomy" id="1301915"/>
    <lineage>
        <taxon>Archaea</taxon>
        <taxon>Methanobacteriati</taxon>
        <taxon>Methanobacteriota</taxon>
        <taxon>Methanomada group</taxon>
        <taxon>Methanococci</taxon>
        <taxon>Methanococcales</taxon>
        <taxon>Methanocaldococcaceae</taxon>
        <taxon>Methanocaldococcus</taxon>
    </lineage>
</organism>
<dbReference type="InterPro" id="IPR052923">
    <property type="entry name" value="UPF0718"/>
</dbReference>
<evidence type="ECO:0008006" key="10">
    <source>
        <dbReference type="Google" id="ProtNLM"/>
    </source>
</evidence>
<dbReference type="STRING" id="1301915.JH146_1444"/>
<dbReference type="PANTHER" id="PTHR34184">
    <property type="entry name" value="UPF0718 PROTEIN YCGR"/>
    <property type="match status" value="1"/>
</dbReference>
<dbReference type="Pfam" id="PF03773">
    <property type="entry name" value="ArsP_1"/>
    <property type="match status" value="1"/>
</dbReference>